<gene>
    <name evidence="2" type="ORF">A3J43_03645</name>
</gene>
<dbReference type="STRING" id="1802397.A3J43_03645"/>
<dbReference type="Proteomes" id="UP000176604">
    <property type="component" value="Unassembled WGS sequence"/>
</dbReference>
<accession>A0A1F7UKK2</accession>
<name>A0A1F7UKK2_9BACT</name>
<sequence length="87" mass="9768">MDSAQVKDGTRGIIARERGLTKRERELDGNDKSFKLTNFSQTKEVFMSILKTLAKELKEPIFFYGFSSGIIFAGTVFWLVAASITTI</sequence>
<evidence type="ECO:0000313" key="2">
    <source>
        <dbReference type="EMBL" id="OGL78228.1"/>
    </source>
</evidence>
<keyword evidence="1" id="KW-1133">Transmembrane helix</keyword>
<organism evidence="2 3">
    <name type="scientific">Candidatus Uhrbacteria bacterium RIFCSPHIGHO2_12_FULL_54_23</name>
    <dbReference type="NCBI Taxonomy" id="1802397"/>
    <lineage>
        <taxon>Bacteria</taxon>
        <taxon>Candidatus Uhriibacteriota</taxon>
    </lineage>
</organism>
<dbReference type="EMBL" id="MGEF01000037">
    <property type="protein sequence ID" value="OGL78228.1"/>
    <property type="molecule type" value="Genomic_DNA"/>
</dbReference>
<evidence type="ECO:0000313" key="3">
    <source>
        <dbReference type="Proteomes" id="UP000176604"/>
    </source>
</evidence>
<protein>
    <submittedName>
        <fullName evidence="2">Uncharacterized protein</fullName>
    </submittedName>
</protein>
<proteinExistence type="predicted"/>
<keyword evidence="1" id="KW-0472">Membrane</keyword>
<comment type="caution">
    <text evidence="2">The sequence shown here is derived from an EMBL/GenBank/DDBJ whole genome shotgun (WGS) entry which is preliminary data.</text>
</comment>
<dbReference type="AlphaFoldDB" id="A0A1F7UKK2"/>
<keyword evidence="1" id="KW-0812">Transmembrane</keyword>
<evidence type="ECO:0000256" key="1">
    <source>
        <dbReference type="SAM" id="Phobius"/>
    </source>
</evidence>
<feature type="transmembrane region" description="Helical" evidence="1">
    <location>
        <begin position="61"/>
        <end position="84"/>
    </location>
</feature>
<reference evidence="2 3" key="1">
    <citation type="journal article" date="2016" name="Nat. Commun.">
        <title>Thousands of microbial genomes shed light on interconnected biogeochemical processes in an aquifer system.</title>
        <authorList>
            <person name="Anantharaman K."/>
            <person name="Brown C.T."/>
            <person name="Hug L.A."/>
            <person name="Sharon I."/>
            <person name="Castelle C.J."/>
            <person name="Probst A.J."/>
            <person name="Thomas B.C."/>
            <person name="Singh A."/>
            <person name="Wilkins M.J."/>
            <person name="Karaoz U."/>
            <person name="Brodie E.L."/>
            <person name="Williams K.H."/>
            <person name="Hubbard S.S."/>
            <person name="Banfield J.F."/>
        </authorList>
    </citation>
    <scope>NUCLEOTIDE SEQUENCE [LARGE SCALE GENOMIC DNA]</scope>
</reference>